<name>A0A5K7S5N6_9BACT</name>
<gene>
    <name evidence="2" type="ORF">AQPE_0986</name>
</gene>
<dbReference type="Proteomes" id="UP001193389">
    <property type="component" value="Chromosome"/>
</dbReference>
<keyword evidence="3" id="KW-1185">Reference proteome</keyword>
<sequence length="58" mass="7010">MSILILAPLWILYDIVLRKDSLLQVYNRSEIFLRQKWIAIPLILLVILNWIWNIYKGL</sequence>
<keyword evidence="1" id="KW-0472">Membrane</keyword>
<evidence type="ECO:0000256" key="1">
    <source>
        <dbReference type="SAM" id="Phobius"/>
    </source>
</evidence>
<keyword evidence="1" id="KW-0812">Transmembrane</keyword>
<feature type="transmembrane region" description="Helical" evidence="1">
    <location>
        <begin position="37"/>
        <end position="55"/>
    </location>
</feature>
<keyword evidence="1" id="KW-1133">Transmembrane helix</keyword>
<dbReference type="AlphaFoldDB" id="A0A5K7S5N6"/>
<evidence type="ECO:0000313" key="2">
    <source>
        <dbReference type="EMBL" id="BBE16839.1"/>
    </source>
</evidence>
<organism evidence="2 3">
    <name type="scientific">Aquipluma nitroreducens</name>
    <dbReference type="NCBI Taxonomy" id="2010828"/>
    <lineage>
        <taxon>Bacteria</taxon>
        <taxon>Pseudomonadati</taxon>
        <taxon>Bacteroidota</taxon>
        <taxon>Bacteroidia</taxon>
        <taxon>Marinilabiliales</taxon>
        <taxon>Prolixibacteraceae</taxon>
        <taxon>Aquipluma</taxon>
    </lineage>
</organism>
<accession>A0A5K7S5N6</accession>
<proteinExistence type="predicted"/>
<reference evidence="2" key="1">
    <citation type="journal article" date="2020" name="Int. J. Syst. Evol. Microbiol.">
        <title>Aquipluma nitroreducens gen. nov. sp. nov., a novel facultatively anaerobic bacterium isolated from a freshwater lake.</title>
        <authorList>
            <person name="Watanabe M."/>
            <person name="Kojima H."/>
            <person name="Fukui M."/>
        </authorList>
    </citation>
    <scope>NUCLEOTIDE SEQUENCE</scope>
    <source>
        <strain evidence="2">MeG22</strain>
    </source>
</reference>
<dbReference type="KEGG" id="anf:AQPE_0986"/>
<dbReference type="EMBL" id="AP018694">
    <property type="protein sequence ID" value="BBE16839.1"/>
    <property type="molecule type" value="Genomic_DNA"/>
</dbReference>
<protein>
    <submittedName>
        <fullName evidence="2">Uncharacterized protein</fullName>
    </submittedName>
</protein>
<evidence type="ECO:0000313" key="3">
    <source>
        <dbReference type="Proteomes" id="UP001193389"/>
    </source>
</evidence>